<evidence type="ECO:0000313" key="2">
    <source>
        <dbReference type="Proteomes" id="UP001470230"/>
    </source>
</evidence>
<evidence type="ECO:0000313" key="1">
    <source>
        <dbReference type="EMBL" id="KAK8896705.1"/>
    </source>
</evidence>
<gene>
    <name evidence="1" type="ORF">M9Y10_014621</name>
</gene>
<dbReference type="EMBL" id="JAPFFF010000002">
    <property type="protein sequence ID" value="KAK8896705.1"/>
    <property type="molecule type" value="Genomic_DNA"/>
</dbReference>
<name>A0ABR2L388_9EUKA</name>
<sequence>MTSESYQRYRSILNNFAKLSHVCVKMDEATTNNNQNFHFFLEPPLSKTTSYLFDVVKMNGGNTQCYLYSSLTRLLPLTTINYFSLIFKSNVNTAKKDWNPEYKI</sequence>
<dbReference type="Proteomes" id="UP001470230">
    <property type="component" value="Unassembled WGS sequence"/>
</dbReference>
<keyword evidence="2" id="KW-1185">Reference proteome</keyword>
<reference evidence="1 2" key="1">
    <citation type="submission" date="2024-04" db="EMBL/GenBank/DDBJ databases">
        <title>Tritrichomonas musculus Genome.</title>
        <authorList>
            <person name="Alves-Ferreira E."/>
            <person name="Grigg M."/>
            <person name="Lorenzi H."/>
            <person name="Galac M."/>
        </authorList>
    </citation>
    <scope>NUCLEOTIDE SEQUENCE [LARGE SCALE GENOMIC DNA]</scope>
    <source>
        <strain evidence="1 2">EAF2021</strain>
    </source>
</reference>
<comment type="caution">
    <text evidence="1">The sequence shown here is derived from an EMBL/GenBank/DDBJ whole genome shotgun (WGS) entry which is preliminary data.</text>
</comment>
<organism evidence="1 2">
    <name type="scientific">Tritrichomonas musculus</name>
    <dbReference type="NCBI Taxonomy" id="1915356"/>
    <lineage>
        <taxon>Eukaryota</taxon>
        <taxon>Metamonada</taxon>
        <taxon>Parabasalia</taxon>
        <taxon>Tritrichomonadida</taxon>
        <taxon>Tritrichomonadidae</taxon>
        <taxon>Tritrichomonas</taxon>
    </lineage>
</organism>
<protein>
    <submittedName>
        <fullName evidence="1">Uncharacterized protein</fullName>
    </submittedName>
</protein>
<proteinExistence type="predicted"/>
<accession>A0ABR2L388</accession>